<keyword evidence="5" id="KW-0378">Hydrolase</keyword>
<protein>
    <submittedName>
        <fullName evidence="5">ABC transporter component</fullName>
        <ecNumber evidence="5">3.6.3.25</ecNumber>
    </submittedName>
</protein>
<dbReference type="SUPFAM" id="SSF52540">
    <property type="entry name" value="P-loop containing nucleoside triphosphate hydrolases"/>
    <property type="match status" value="1"/>
</dbReference>
<dbReference type="InterPro" id="IPR027417">
    <property type="entry name" value="P-loop_NTPase"/>
</dbReference>
<evidence type="ECO:0000313" key="6">
    <source>
        <dbReference type="Proteomes" id="UP000001929"/>
    </source>
</evidence>
<dbReference type="PATRIC" id="fig|269796.9.peg.122"/>
<keyword evidence="1" id="KW-0813">Transport</keyword>
<keyword evidence="2" id="KW-0547">Nucleotide-binding</keyword>
<proteinExistence type="predicted"/>
<accession>Q2RYC1</accession>
<dbReference type="PhylomeDB" id="Q2RYC1"/>
<dbReference type="STRING" id="269796.Rru_A0069"/>
<dbReference type="RefSeq" id="WP_011387830.1">
    <property type="nucleotide sequence ID" value="NC_007643.1"/>
</dbReference>
<gene>
    <name evidence="5" type="ordered locus">Rru_A0069</name>
</gene>
<evidence type="ECO:0000256" key="1">
    <source>
        <dbReference type="ARBA" id="ARBA00022448"/>
    </source>
</evidence>
<keyword evidence="3" id="KW-0067">ATP-binding</keyword>
<dbReference type="EMBL" id="CP000230">
    <property type="protein sequence ID" value="ABC20874.1"/>
    <property type="molecule type" value="Genomic_DNA"/>
</dbReference>
<dbReference type="Pfam" id="PF00005">
    <property type="entry name" value="ABC_tran"/>
    <property type="match status" value="1"/>
</dbReference>
<dbReference type="InterPro" id="IPR003439">
    <property type="entry name" value="ABC_transporter-like_ATP-bd"/>
</dbReference>
<dbReference type="InterPro" id="IPR003593">
    <property type="entry name" value="AAA+_ATPase"/>
</dbReference>
<dbReference type="EC" id="3.6.3.25" evidence="5"/>
<dbReference type="GO" id="GO:0005524">
    <property type="term" value="F:ATP binding"/>
    <property type="evidence" value="ECO:0007669"/>
    <property type="project" value="UniProtKB-KW"/>
</dbReference>
<dbReference type="InterPro" id="IPR017871">
    <property type="entry name" value="ABC_transporter-like_CS"/>
</dbReference>
<dbReference type="AlphaFoldDB" id="Q2RYC1"/>
<evidence type="ECO:0000256" key="2">
    <source>
        <dbReference type="ARBA" id="ARBA00022741"/>
    </source>
</evidence>
<dbReference type="PROSITE" id="PS00211">
    <property type="entry name" value="ABC_TRANSPORTER_1"/>
    <property type="match status" value="1"/>
</dbReference>
<sequence length="336" mass="36265">MSSSPSLPSSASVPAAFDRAPVSGLPDNAIEIDALRKVYGGGKVALESLSLAIPRGSFFGLLGPNGAGKSTLINIMAGLVRKTSGRVRIWGNDIDTDERAARCAIGIVPQELSFDPFFTPREMLDVQAGLYGVPKAERRTLEILRAVGLEDKADAYSRTLSGGMRRRLLVAKAMVHSPPILVLDEPTAGVDIELRQQLWAYVRDLNARGTTVLLTTHYLEEAEELCDRIAIIDHGKVVVSEPTTTLLGRLDNKSLTLRLAQPLDAPPPALAALGAELRDPYHLVITYHPSSLPMARILDAARAGGLTIADLTTREADLEDVFLRLTSSHHRAQEIG</sequence>
<dbReference type="eggNOG" id="COG1131">
    <property type="taxonomic scope" value="Bacteria"/>
</dbReference>
<dbReference type="PROSITE" id="PS50893">
    <property type="entry name" value="ABC_TRANSPORTER_2"/>
    <property type="match status" value="1"/>
</dbReference>
<dbReference type="SMART" id="SM00382">
    <property type="entry name" value="AAA"/>
    <property type="match status" value="1"/>
</dbReference>
<dbReference type="KEGG" id="rru:Rru_A0069"/>
<dbReference type="Gene3D" id="3.40.50.300">
    <property type="entry name" value="P-loop containing nucleotide triphosphate hydrolases"/>
    <property type="match status" value="1"/>
</dbReference>
<dbReference type="HOGENOM" id="CLU_000604_1_2_5"/>
<dbReference type="Proteomes" id="UP000001929">
    <property type="component" value="Chromosome"/>
</dbReference>
<dbReference type="InterPro" id="IPR050763">
    <property type="entry name" value="ABC_transporter_ATP-binding"/>
</dbReference>
<name>Q2RYC1_RHORT</name>
<dbReference type="PANTHER" id="PTHR42711">
    <property type="entry name" value="ABC TRANSPORTER ATP-BINDING PROTEIN"/>
    <property type="match status" value="1"/>
</dbReference>
<organism evidence="5 6">
    <name type="scientific">Rhodospirillum rubrum (strain ATCC 11170 / ATH 1.1.1 / DSM 467 / LMG 4362 / NCIMB 8255 / S1)</name>
    <dbReference type="NCBI Taxonomy" id="269796"/>
    <lineage>
        <taxon>Bacteria</taxon>
        <taxon>Pseudomonadati</taxon>
        <taxon>Pseudomonadota</taxon>
        <taxon>Alphaproteobacteria</taxon>
        <taxon>Rhodospirillales</taxon>
        <taxon>Rhodospirillaceae</taxon>
        <taxon>Rhodospirillum</taxon>
    </lineage>
</organism>
<feature type="domain" description="ABC transporter" evidence="4">
    <location>
        <begin position="30"/>
        <end position="259"/>
    </location>
</feature>
<dbReference type="EnsemblBacteria" id="ABC20874">
    <property type="protein sequence ID" value="ABC20874"/>
    <property type="gene ID" value="Rru_A0069"/>
</dbReference>
<reference evidence="5 6" key="1">
    <citation type="journal article" date="2011" name="Stand. Genomic Sci.">
        <title>Complete genome sequence of Rhodospirillum rubrum type strain (S1).</title>
        <authorList>
            <person name="Munk A.C."/>
            <person name="Copeland A."/>
            <person name="Lucas S."/>
            <person name="Lapidus A."/>
            <person name="Del Rio T.G."/>
            <person name="Barry K."/>
            <person name="Detter J.C."/>
            <person name="Hammon N."/>
            <person name="Israni S."/>
            <person name="Pitluck S."/>
            <person name="Brettin T."/>
            <person name="Bruce D."/>
            <person name="Han C."/>
            <person name="Tapia R."/>
            <person name="Gilna P."/>
            <person name="Schmutz J."/>
            <person name="Larimer F."/>
            <person name="Land M."/>
            <person name="Kyrpides N.C."/>
            <person name="Mavromatis K."/>
            <person name="Richardson P."/>
            <person name="Rohde M."/>
            <person name="Goker M."/>
            <person name="Klenk H.P."/>
            <person name="Zhang Y."/>
            <person name="Roberts G.P."/>
            <person name="Reslewic S."/>
            <person name="Schwartz D.C."/>
        </authorList>
    </citation>
    <scope>NUCLEOTIDE SEQUENCE [LARGE SCALE GENOMIC DNA]</scope>
    <source>
        <strain evidence="6">ATCC 11170 / ATH 1.1.1 / DSM 467 / LMG 4362 / NCIMB 8255 / S1</strain>
    </source>
</reference>
<evidence type="ECO:0000256" key="3">
    <source>
        <dbReference type="ARBA" id="ARBA00022840"/>
    </source>
</evidence>
<keyword evidence="6" id="KW-1185">Reference proteome</keyword>
<dbReference type="GO" id="GO:0016887">
    <property type="term" value="F:ATP hydrolysis activity"/>
    <property type="evidence" value="ECO:0007669"/>
    <property type="project" value="InterPro"/>
</dbReference>
<evidence type="ECO:0000259" key="4">
    <source>
        <dbReference type="PROSITE" id="PS50893"/>
    </source>
</evidence>
<dbReference type="PANTHER" id="PTHR42711:SF15">
    <property type="entry name" value="ABC-TYPE MULTIDRUG TRANSPORT SYSTEM, ATPASE COMPONENT"/>
    <property type="match status" value="1"/>
</dbReference>
<evidence type="ECO:0000313" key="5">
    <source>
        <dbReference type="EMBL" id="ABC20874.1"/>
    </source>
</evidence>